<protein>
    <recommendedName>
        <fullName evidence="3">FtsK domain-containing protein</fullName>
    </recommendedName>
</protein>
<sequence>MFNKEVDLTILDVKSEFSSWDFLPVGAILSDSEEILAYFEELLELVMKREKEIANLSARDDITGATFVNFGKEMKMKLCIIEEYSAMLSSITDNKMRKRVQDLVLSIVSRSRSSGVYICICMQQPRSELLSTAIRDNLGVRICLSNGAITDELARMVFGETDNIDNHAPRFSGYIMTTDGQFSKPRKFWNINLHEHGLEKISIFEKAFLYGIKKRKLLE</sequence>
<name>A0A139RK81_STROR</name>
<comment type="caution">
    <text evidence="1">The sequence shown here is derived from an EMBL/GenBank/DDBJ whole genome shotgun (WGS) entry which is preliminary data.</text>
</comment>
<proteinExistence type="predicted"/>
<dbReference type="InterPro" id="IPR027417">
    <property type="entry name" value="P-loop_NTPase"/>
</dbReference>
<gene>
    <name evidence="1" type="ORF">SORDD17_01222</name>
</gene>
<organism evidence="1 2">
    <name type="scientific">Streptococcus oralis</name>
    <dbReference type="NCBI Taxonomy" id="1303"/>
    <lineage>
        <taxon>Bacteria</taxon>
        <taxon>Bacillati</taxon>
        <taxon>Bacillota</taxon>
        <taxon>Bacilli</taxon>
        <taxon>Lactobacillales</taxon>
        <taxon>Streptococcaceae</taxon>
        <taxon>Streptococcus</taxon>
    </lineage>
</organism>
<evidence type="ECO:0008006" key="3">
    <source>
        <dbReference type="Google" id="ProtNLM"/>
    </source>
</evidence>
<dbReference type="Gene3D" id="3.40.50.300">
    <property type="entry name" value="P-loop containing nucleotide triphosphate hydrolases"/>
    <property type="match status" value="1"/>
</dbReference>
<dbReference type="PATRIC" id="fig|1303.87.peg.1475"/>
<dbReference type="AlphaFoldDB" id="A0A139RK81"/>
<accession>A0A139RK81</accession>
<reference evidence="1 2" key="1">
    <citation type="submission" date="2016-01" db="EMBL/GenBank/DDBJ databases">
        <title>Highly variable Streptococcus oralis are common among viridans streptococci isolated from primates.</title>
        <authorList>
            <person name="Denapaite D."/>
            <person name="Rieger M."/>
            <person name="Koendgen S."/>
            <person name="Brueckner R."/>
            <person name="Ochigava I."/>
            <person name="Kappeler P."/>
            <person name="Maetz-Rensing K."/>
            <person name="Leendertz F."/>
            <person name="Hakenbeck R."/>
        </authorList>
    </citation>
    <scope>NUCLEOTIDE SEQUENCE [LARGE SCALE GENOMIC DNA]</scope>
    <source>
        <strain evidence="1 2">DD17</strain>
    </source>
</reference>
<dbReference type="Proteomes" id="UP000072989">
    <property type="component" value="Unassembled WGS sequence"/>
</dbReference>
<dbReference type="EMBL" id="LQZE01000266">
    <property type="protein sequence ID" value="KXU15141.1"/>
    <property type="molecule type" value="Genomic_DNA"/>
</dbReference>
<evidence type="ECO:0000313" key="1">
    <source>
        <dbReference type="EMBL" id="KXU15141.1"/>
    </source>
</evidence>
<evidence type="ECO:0000313" key="2">
    <source>
        <dbReference type="Proteomes" id="UP000072989"/>
    </source>
</evidence>